<organism evidence="9 10">
    <name type="scientific">Sordaria macrospora</name>
    <dbReference type="NCBI Taxonomy" id="5147"/>
    <lineage>
        <taxon>Eukaryota</taxon>
        <taxon>Fungi</taxon>
        <taxon>Dikarya</taxon>
        <taxon>Ascomycota</taxon>
        <taxon>Pezizomycotina</taxon>
        <taxon>Sordariomycetes</taxon>
        <taxon>Sordariomycetidae</taxon>
        <taxon>Sordariales</taxon>
        <taxon>Sordariaceae</taxon>
        <taxon>Sordaria</taxon>
    </lineage>
</organism>
<feature type="transmembrane region" description="Helical" evidence="8">
    <location>
        <begin position="52"/>
        <end position="72"/>
    </location>
</feature>
<dbReference type="PANTHER" id="PTHR35042">
    <property type="entry name" value="ANTHRONE OXYGENASE ENCC"/>
    <property type="match status" value="1"/>
</dbReference>
<evidence type="ECO:0000256" key="4">
    <source>
        <dbReference type="ARBA" id="ARBA00023002"/>
    </source>
</evidence>
<dbReference type="InterPro" id="IPR013901">
    <property type="entry name" value="Anthrone_oxy"/>
</dbReference>
<evidence type="ECO:0000313" key="10">
    <source>
        <dbReference type="Proteomes" id="UP000433876"/>
    </source>
</evidence>
<feature type="transmembrane region" description="Helical" evidence="8">
    <location>
        <begin position="92"/>
        <end position="112"/>
    </location>
</feature>
<dbReference type="Pfam" id="PF08592">
    <property type="entry name" value="Anthrone_oxy"/>
    <property type="match status" value="1"/>
</dbReference>
<evidence type="ECO:0000256" key="7">
    <source>
        <dbReference type="ARBA" id="ARBA00034313"/>
    </source>
</evidence>
<evidence type="ECO:0000313" key="9">
    <source>
        <dbReference type="EMBL" id="KAA8633482.1"/>
    </source>
</evidence>
<evidence type="ECO:0000256" key="2">
    <source>
        <dbReference type="ARBA" id="ARBA00022692"/>
    </source>
</evidence>
<reference evidence="9 10" key="1">
    <citation type="submission" date="2017-07" db="EMBL/GenBank/DDBJ databases">
        <title>Genome sequence of the Sordaria macrospora wild type strain R19027.</title>
        <authorList>
            <person name="Nowrousian M."/>
            <person name="Teichert I."/>
            <person name="Kueck U."/>
        </authorList>
    </citation>
    <scope>NUCLEOTIDE SEQUENCE [LARGE SCALE GENOMIC DNA]</scope>
    <source>
        <strain evidence="9 10">R19027</strain>
        <tissue evidence="9">Mycelium</tissue>
    </source>
</reference>
<dbReference type="GO" id="GO:0004497">
    <property type="term" value="F:monooxygenase activity"/>
    <property type="evidence" value="ECO:0007669"/>
    <property type="project" value="UniProtKB-KW"/>
</dbReference>
<dbReference type="Proteomes" id="UP000433876">
    <property type="component" value="Unassembled WGS sequence"/>
</dbReference>
<evidence type="ECO:0008006" key="11">
    <source>
        <dbReference type="Google" id="ProtNLM"/>
    </source>
</evidence>
<comment type="caution">
    <text evidence="9">The sequence shown here is derived from an EMBL/GenBank/DDBJ whole genome shotgun (WGS) entry which is preliminary data.</text>
</comment>
<evidence type="ECO:0000256" key="3">
    <source>
        <dbReference type="ARBA" id="ARBA00022989"/>
    </source>
</evidence>
<dbReference type="OMA" id="PFTWVFM"/>
<keyword evidence="2 8" id="KW-0812">Transmembrane</keyword>
<evidence type="ECO:0000256" key="1">
    <source>
        <dbReference type="ARBA" id="ARBA00004141"/>
    </source>
</evidence>
<evidence type="ECO:0000256" key="6">
    <source>
        <dbReference type="ARBA" id="ARBA00023136"/>
    </source>
</evidence>
<dbReference type="PANTHER" id="PTHR35042:SF3">
    <property type="entry name" value="ANTHRONE OXYGENASE-RELATED"/>
    <property type="match status" value="1"/>
</dbReference>
<feature type="transmembrane region" description="Helical" evidence="8">
    <location>
        <begin position="9"/>
        <end position="32"/>
    </location>
</feature>
<protein>
    <recommendedName>
        <fullName evidence="11">DUF1772-domain-containing protein</fullName>
    </recommendedName>
</protein>
<evidence type="ECO:0000256" key="8">
    <source>
        <dbReference type="SAM" id="Phobius"/>
    </source>
</evidence>
<evidence type="ECO:0000256" key="5">
    <source>
        <dbReference type="ARBA" id="ARBA00023033"/>
    </source>
</evidence>
<dbReference type="VEuPathDB" id="FungiDB:SMAC_12746"/>
<keyword evidence="3 8" id="KW-1133">Transmembrane helix</keyword>
<dbReference type="GO" id="GO:0016020">
    <property type="term" value="C:membrane"/>
    <property type="evidence" value="ECO:0007669"/>
    <property type="project" value="UniProtKB-SubCell"/>
</dbReference>
<keyword evidence="5" id="KW-0503">Monooxygenase</keyword>
<keyword evidence="4" id="KW-0560">Oxidoreductase</keyword>
<comment type="similarity">
    <text evidence="7">Belongs to the anthrone oxygenase family.</text>
</comment>
<dbReference type="AlphaFoldDB" id="A0A8S8ZZ96"/>
<proteinExistence type="inferred from homology"/>
<name>A0A8S8ZZ96_SORMA</name>
<accession>A0A8S8ZZ96</accession>
<comment type="subcellular location">
    <subcellularLocation>
        <location evidence="1">Membrane</location>
        <topology evidence="1">Multi-pass membrane protein</topology>
    </subcellularLocation>
</comment>
<keyword evidence="6 8" id="KW-0472">Membrane</keyword>
<sequence length="185" mass="20314">MSALTGAQLGLMTGSFLSGCLLSIPLLSIPTITSPTSSPTAPILLSSWSSLYKLGAASMPPLAALTASLYGYTAYKLRSTSRTESQKKRWKLFTTAALLTLYIMPFTLIVMLPTNKALMRLNEMQIEPGPLVSNLQEVRDLVRRWNWLHIGRSLGPVVGCVVGWFGVFEYDGDVEGEEEKIEKVE</sequence>
<dbReference type="EMBL" id="NMPR01000036">
    <property type="protein sequence ID" value="KAA8633482.1"/>
    <property type="molecule type" value="Genomic_DNA"/>
</dbReference>
<gene>
    <name evidence="9" type="ORF">SMACR_12746</name>
</gene>